<dbReference type="PIRSF" id="PIRSF017082">
    <property type="entry name" value="YflP"/>
    <property type="match status" value="1"/>
</dbReference>
<dbReference type="Pfam" id="PF03401">
    <property type="entry name" value="TctC"/>
    <property type="match status" value="1"/>
</dbReference>
<comment type="caution">
    <text evidence="3">The sequence shown here is derived from an EMBL/GenBank/DDBJ whole genome shotgun (WGS) entry which is preliminary data.</text>
</comment>
<evidence type="ECO:0000256" key="1">
    <source>
        <dbReference type="ARBA" id="ARBA00006987"/>
    </source>
</evidence>
<accession>A0A7C9N916</accession>
<dbReference type="Proteomes" id="UP000481947">
    <property type="component" value="Unassembled WGS sequence"/>
</dbReference>
<gene>
    <name evidence="3" type="ORF">F5985_00745</name>
</gene>
<evidence type="ECO:0000256" key="2">
    <source>
        <dbReference type="SAM" id="SignalP"/>
    </source>
</evidence>
<evidence type="ECO:0000313" key="4">
    <source>
        <dbReference type="Proteomes" id="UP000481947"/>
    </source>
</evidence>
<reference evidence="3 4" key="1">
    <citation type="submission" date="2019-09" db="EMBL/GenBank/DDBJ databases">
        <title>Identification of Malikia spinosa a prominent benzene-, toluene-, and ethylbenzene-degrading bacterium: enrichment, isolation and whole genome sequencing.</title>
        <authorList>
            <person name="Tancsics A."/>
            <person name="Revesz F."/>
            <person name="Kriszt B."/>
        </authorList>
    </citation>
    <scope>NUCLEOTIDE SEQUENCE [LARGE SCALE GENOMIC DNA]</scope>
    <source>
        <strain evidence="3 4">AB6</strain>
    </source>
</reference>
<proteinExistence type="inferred from homology"/>
<feature type="signal peptide" evidence="2">
    <location>
        <begin position="1"/>
        <end position="30"/>
    </location>
</feature>
<organism evidence="3 4">
    <name type="scientific">Malikia spinosa</name>
    <dbReference type="NCBI Taxonomy" id="86180"/>
    <lineage>
        <taxon>Bacteria</taxon>
        <taxon>Pseudomonadati</taxon>
        <taxon>Pseudomonadota</taxon>
        <taxon>Betaproteobacteria</taxon>
        <taxon>Burkholderiales</taxon>
        <taxon>Comamonadaceae</taxon>
        <taxon>Malikia</taxon>
    </lineage>
</organism>
<feature type="chain" id="PRO_5028888076" evidence="2">
    <location>
        <begin position="31"/>
        <end position="327"/>
    </location>
</feature>
<comment type="similarity">
    <text evidence="1">Belongs to the UPF0065 (bug) family.</text>
</comment>
<sequence length="327" mass="34887">METTMKLNRRQLLLSGSALLALPQASMAQAKPIRILVGFPPGGATDAIARAVADKLPNLLGQPVIIDNKPGVGGRMAADMLLAAPADGLTFMVAPNATPTFQMLVFKDQLKWNILKDFAPVASFASYPLGMGVAANLGVSNAREFVEWARKNPSKASYGTPGLGGQNAFLGVQFAKAAGIELPVTPYKGSPPMVTDLVGGHVPSAISLLDGMMAHHRAGKIKIIGVFSKERSPLMPDIPTFAEQGIDVTSGEGWTGIWAKAGTPKAEVQRMEKAIQQVLQLPEVKEVMSQRLLVHPVFRNGSELDALQRAELAHWEPIIKASGFKPE</sequence>
<dbReference type="AlphaFoldDB" id="A0A7C9N916"/>
<protein>
    <submittedName>
        <fullName evidence="3">ABC transporter substrate-binding protein</fullName>
    </submittedName>
</protein>
<name>A0A7C9N916_9BURK</name>
<dbReference type="InterPro" id="IPR042100">
    <property type="entry name" value="Bug_dom1"/>
</dbReference>
<keyword evidence="2" id="KW-0732">Signal</keyword>
<dbReference type="Gene3D" id="3.40.190.10">
    <property type="entry name" value="Periplasmic binding protein-like II"/>
    <property type="match status" value="1"/>
</dbReference>
<dbReference type="Gene3D" id="3.40.190.150">
    <property type="entry name" value="Bordetella uptake gene, domain 1"/>
    <property type="match status" value="1"/>
</dbReference>
<dbReference type="PANTHER" id="PTHR42928">
    <property type="entry name" value="TRICARBOXYLATE-BINDING PROTEIN"/>
    <property type="match status" value="1"/>
</dbReference>
<dbReference type="EMBL" id="VYSB01000001">
    <property type="protein sequence ID" value="MYZ50705.1"/>
    <property type="molecule type" value="Genomic_DNA"/>
</dbReference>
<dbReference type="PANTHER" id="PTHR42928:SF5">
    <property type="entry name" value="BLR1237 PROTEIN"/>
    <property type="match status" value="1"/>
</dbReference>
<dbReference type="InterPro" id="IPR005064">
    <property type="entry name" value="BUG"/>
</dbReference>
<evidence type="ECO:0000313" key="3">
    <source>
        <dbReference type="EMBL" id="MYZ50705.1"/>
    </source>
</evidence>